<name>A0A1M5SFF1_9BACT</name>
<evidence type="ECO:0000259" key="3">
    <source>
        <dbReference type="Pfam" id="PF07715"/>
    </source>
</evidence>
<dbReference type="STRING" id="947013.SAMN04488109_3908"/>
<keyword evidence="2" id="KW-0732">Signal</keyword>
<dbReference type="Proteomes" id="UP000184212">
    <property type="component" value="Unassembled WGS sequence"/>
</dbReference>
<dbReference type="OrthoDB" id="1223654at2"/>
<comment type="subcellular location">
    <subcellularLocation>
        <location evidence="1">Cell outer membrane</location>
        <topology evidence="1">Multi-pass membrane protein</topology>
    </subcellularLocation>
</comment>
<evidence type="ECO:0000256" key="2">
    <source>
        <dbReference type="SAM" id="SignalP"/>
    </source>
</evidence>
<dbReference type="PROSITE" id="PS52016">
    <property type="entry name" value="TONB_DEPENDENT_REC_3"/>
    <property type="match status" value="1"/>
</dbReference>
<dbReference type="InterPro" id="IPR039426">
    <property type="entry name" value="TonB-dep_rcpt-like"/>
</dbReference>
<dbReference type="Pfam" id="PF13715">
    <property type="entry name" value="CarbopepD_reg_2"/>
    <property type="match status" value="1"/>
</dbReference>
<evidence type="ECO:0000313" key="4">
    <source>
        <dbReference type="EMBL" id="SHH37332.1"/>
    </source>
</evidence>
<proteinExistence type="inferred from homology"/>
<feature type="signal peptide" evidence="2">
    <location>
        <begin position="1"/>
        <end position="20"/>
    </location>
</feature>
<organism evidence="4 5">
    <name type="scientific">Chryseolinea serpens</name>
    <dbReference type="NCBI Taxonomy" id="947013"/>
    <lineage>
        <taxon>Bacteria</taxon>
        <taxon>Pseudomonadati</taxon>
        <taxon>Bacteroidota</taxon>
        <taxon>Cytophagia</taxon>
        <taxon>Cytophagales</taxon>
        <taxon>Fulvivirgaceae</taxon>
        <taxon>Chryseolinea</taxon>
    </lineage>
</organism>
<keyword evidence="1" id="KW-0813">Transport</keyword>
<keyword evidence="1" id="KW-0472">Membrane</keyword>
<dbReference type="EMBL" id="FQWQ01000002">
    <property type="protein sequence ID" value="SHH37332.1"/>
    <property type="molecule type" value="Genomic_DNA"/>
</dbReference>
<dbReference type="RefSeq" id="WP_073137128.1">
    <property type="nucleotide sequence ID" value="NZ_FQWQ01000002.1"/>
</dbReference>
<evidence type="ECO:0000313" key="5">
    <source>
        <dbReference type="Proteomes" id="UP000184212"/>
    </source>
</evidence>
<dbReference type="AlphaFoldDB" id="A0A1M5SFF1"/>
<comment type="similarity">
    <text evidence="1">Belongs to the TonB-dependent receptor family.</text>
</comment>
<dbReference type="InterPro" id="IPR008969">
    <property type="entry name" value="CarboxyPept-like_regulatory"/>
</dbReference>
<evidence type="ECO:0000256" key="1">
    <source>
        <dbReference type="PROSITE-ProRule" id="PRU01360"/>
    </source>
</evidence>
<gene>
    <name evidence="4" type="ORF">SAMN04488109_3908</name>
</gene>
<dbReference type="Gene3D" id="2.170.130.10">
    <property type="entry name" value="TonB-dependent receptor, plug domain"/>
    <property type="match status" value="1"/>
</dbReference>
<reference evidence="4 5" key="1">
    <citation type="submission" date="2016-11" db="EMBL/GenBank/DDBJ databases">
        <authorList>
            <person name="Jaros S."/>
            <person name="Januszkiewicz K."/>
            <person name="Wedrychowicz H."/>
        </authorList>
    </citation>
    <scope>NUCLEOTIDE SEQUENCE [LARGE SCALE GENOMIC DNA]</scope>
    <source>
        <strain evidence="4 5">DSM 24574</strain>
    </source>
</reference>
<dbReference type="InterPro" id="IPR037066">
    <property type="entry name" value="Plug_dom_sf"/>
</dbReference>
<feature type="domain" description="TonB-dependent receptor plug" evidence="3">
    <location>
        <begin position="711"/>
        <end position="819"/>
    </location>
</feature>
<dbReference type="GO" id="GO:0009279">
    <property type="term" value="C:cell outer membrane"/>
    <property type="evidence" value="ECO:0007669"/>
    <property type="project" value="UniProtKB-SubCell"/>
</dbReference>
<dbReference type="InterPro" id="IPR012910">
    <property type="entry name" value="Plug_dom"/>
</dbReference>
<sequence length="931" mass="103762">MRQVFFGTFCCIFLAGLAQAQTSGIRGEVIDEETKEPLPFSSVYINQTTMGTYTDASGDFVLPLAPGDHEVVVSFVGYKPHQTFVHVTEGPLQYMRFSLTATTLKEVEVNTTKDTEWPKQLAKFTKLFLGTGRQVSQTKILNPWRLEFSEGKNGMLNASCPVPLQIENLNLGYMLTYDLRNFAVSPKQYVIAGYVRYTEIETTDSVLIKRWQKNRDAVYKGSVRHLLASLVAGTAKDEDFNLFRDNAKATDARNATFMGNVDWLVNIFKTDSIVKPAKTPGWYTVKLPPRLEIHYAHKATVAKVYKDIPYPVSWIEVKGGSLEVNADGIVSNPARLTVLGEMADARVAQTLPADYRPQKTTPHHKKILPNIAGRLAVLAEMPYLHTDRSYYYPGETMWFSAHMHYYSPPMRDSLSRVLYTDIVEPSGKTVMTRIFPLSRDGGVGQIELPRTLKKGNYQLRAYTRWMLNFDKQFVFVKPIRILDEQEWVHYPKTEWEADTTNVIVQTDQDEYRARDKITVTLRVTPSELHLATGLSVSVTDLDQAVPATNETTILSAQMPEVVMPDTLERKTMYPIQYGIDIKGRFTTNRGKAEAGLLIFTQKASKDVFTVDTDEVGNFYVPDLLLYDTAKISVHPKTAGGGRGGKVIVDTLVVSAPPTPSDTLGIDVYRETTTRLRDHAMNKQTRVLKEVVVTSTRIADTAPTRLGFADVSVDGEFFRSSGFIDMLSALQSRVPGLHIIAFLGADSYPKKYIVFSGSSTLQGSPEAKEPVVLIDGLVVNAGDGGTADRISQLNPNEIDRIEVTKFGNGAAYGARGGNGVIAIYTRNTYKVKGKTRAPLYKEEKLVTLNIHGYAAPRNFTAPDHSVGGDVQGVPDYRATLYWKPLVVMDEHNQATLTFFAADLPTRYRIVAEGFTAEGLPVRGEKIITVRDR</sequence>
<dbReference type="Gene3D" id="2.60.40.1930">
    <property type="match status" value="1"/>
</dbReference>
<accession>A0A1M5SFF1</accession>
<keyword evidence="1" id="KW-0998">Cell outer membrane</keyword>
<dbReference type="Pfam" id="PF07715">
    <property type="entry name" value="Plug"/>
    <property type="match status" value="1"/>
</dbReference>
<dbReference type="SUPFAM" id="SSF49464">
    <property type="entry name" value="Carboxypeptidase regulatory domain-like"/>
    <property type="match status" value="1"/>
</dbReference>
<dbReference type="Gene3D" id="2.60.40.1120">
    <property type="entry name" value="Carboxypeptidase-like, regulatory domain"/>
    <property type="match status" value="1"/>
</dbReference>
<feature type="chain" id="PRO_5012432016" evidence="2">
    <location>
        <begin position="21"/>
        <end position="931"/>
    </location>
</feature>
<keyword evidence="1" id="KW-1134">Transmembrane beta strand</keyword>
<keyword evidence="1" id="KW-0812">Transmembrane</keyword>
<dbReference type="SUPFAM" id="SSF56935">
    <property type="entry name" value="Porins"/>
    <property type="match status" value="1"/>
</dbReference>
<keyword evidence="5" id="KW-1185">Reference proteome</keyword>
<keyword evidence="4" id="KW-0675">Receptor</keyword>
<protein>
    <submittedName>
        <fullName evidence="4">TonB-dependent Receptor Plug Domain</fullName>
    </submittedName>
</protein>